<evidence type="ECO:0000259" key="6">
    <source>
        <dbReference type="Pfam" id="PF01794"/>
    </source>
</evidence>
<feature type="transmembrane region" description="Helical" evidence="5">
    <location>
        <begin position="161"/>
        <end position="183"/>
    </location>
</feature>
<dbReference type="InterPro" id="IPR013130">
    <property type="entry name" value="Fe3_Rdtase_TM_dom"/>
</dbReference>
<keyword evidence="8" id="KW-1185">Reference proteome</keyword>
<sequence>MNETTPLLWLLNRSTGLSLTLALSASVALGVLTLRGHAGGDGGARLPRFVTRSLHRNVAIGALALLVAHVVTAVADTYVDIRWWQAVVPWGGTYEPLWLGLGALALDLLVAVAVTTALRGRLGYRGWRLVHLSSWLAWVAAVAHGVMIGTDLGAPPRWVSWAAAPTLAGIALVASSLAYRVLARPRRSTTAPRPLDALAGGR</sequence>
<evidence type="ECO:0000313" key="8">
    <source>
        <dbReference type="Proteomes" id="UP001500301"/>
    </source>
</evidence>
<dbReference type="Proteomes" id="UP001500301">
    <property type="component" value="Unassembled WGS sequence"/>
</dbReference>
<name>A0ABP6W5T5_9ACTN</name>
<feature type="transmembrane region" description="Helical" evidence="5">
    <location>
        <begin position="98"/>
        <end position="118"/>
    </location>
</feature>
<organism evidence="7 8">
    <name type="scientific">Nocardioides daeguensis</name>
    <dbReference type="NCBI Taxonomy" id="908359"/>
    <lineage>
        <taxon>Bacteria</taxon>
        <taxon>Bacillati</taxon>
        <taxon>Actinomycetota</taxon>
        <taxon>Actinomycetes</taxon>
        <taxon>Propionibacteriales</taxon>
        <taxon>Nocardioidaceae</taxon>
        <taxon>Nocardioides</taxon>
    </lineage>
</organism>
<feature type="transmembrane region" description="Helical" evidence="5">
    <location>
        <begin position="16"/>
        <end position="37"/>
    </location>
</feature>
<comment type="subcellular location">
    <subcellularLocation>
        <location evidence="1">Membrane</location>
        <topology evidence="1">Multi-pass membrane protein</topology>
    </subcellularLocation>
</comment>
<protein>
    <recommendedName>
        <fullName evidence="6">Ferric oxidoreductase domain-containing protein</fullName>
    </recommendedName>
</protein>
<evidence type="ECO:0000256" key="4">
    <source>
        <dbReference type="ARBA" id="ARBA00023136"/>
    </source>
</evidence>
<keyword evidence="2 5" id="KW-0812">Transmembrane</keyword>
<evidence type="ECO:0000256" key="2">
    <source>
        <dbReference type="ARBA" id="ARBA00022692"/>
    </source>
</evidence>
<accession>A0ABP6W5T5</accession>
<gene>
    <name evidence="7" type="ORF">GCM10022263_35170</name>
</gene>
<feature type="transmembrane region" description="Helical" evidence="5">
    <location>
        <begin position="130"/>
        <end position="149"/>
    </location>
</feature>
<evidence type="ECO:0000256" key="5">
    <source>
        <dbReference type="SAM" id="Phobius"/>
    </source>
</evidence>
<evidence type="ECO:0000256" key="3">
    <source>
        <dbReference type="ARBA" id="ARBA00022989"/>
    </source>
</evidence>
<evidence type="ECO:0000313" key="7">
    <source>
        <dbReference type="EMBL" id="GAA3545001.1"/>
    </source>
</evidence>
<proteinExistence type="predicted"/>
<feature type="domain" description="Ferric oxidoreductase" evidence="6">
    <location>
        <begin position="51"/>
        <end position="141"/>
    </location>
</feature>
<keyword evidence="4 5" id="KW-0472">Membrane</keyword>
<dbReference type="RefSeq" id="WP_218234448.1">
    <property type="nucleotide sequence ID" value="NZ_BAABBB010000019.1"/>
</dbReference>
<feature type="transmembrane region" description="Helical" evidence="5">
    <location>
        <begin position="58"/>
        <end position="78"/>
    </location>
</feature>
<dbReference type="EMBL" id="BAABBB010000019">
    <property type="protein sequence ID" value="GAA3545001.1"/>
    <property type="molecule type" value="Genomic_DNA"/>
</dbReference>
<evidence type="ECO:0000256" key="1">
    <source>
        <dbReference type="ARBA" id="ARBA00004141"/>
    </source>
</evidence>
<keyword evidence="3 5" id="KW-1133">Transmembrane helix</keyword>
<reference evidence="8" key="1">
    <citation type="journal article" date="2019" name="Int. J. Syst. Evol. Microbiol.">
        <title>The Global Catalogue of Microorganisms (GCM) 10K type strain sequencing project: providing services to taxonomists for standard genome sequencing and annotation.</title>
        <authorList>
            <consortium name="The Broad Institute Genomics Platform"/>
            <consortium name="The Broad Institute Genome Sequencing Center for Infectious Disease"/>
            <person name="Wu L."/>
            <person name="Ma J."/>
        </authorList>
    </citation>
    <scope>NUCLEOTIDE SEQUENCE [LARGE SCALE GENOMIC DNA]</scope>
    <source>
        <strain evidence="8">JCM 17460</strain>
    </source>
</reference>
<dbReference type="Pfam" id="PF01794">
    <property type="entry name" value="Ferric_reduct"/>
    <property type="match status" value="1"/>
</dbReference>
<comment type="caution">
    <text evidence="7">The sequence shown here is derived from an EMBL/GenBank/DDBJ whole genome shotgun (WGS) entry which is preliminary data.</text>
</comment>